<protein>
    <submittedName>
        <fullName evidence="2">Radical SAM protein</fullName>
    </submittedName>
</protein>
<feature type="domain" description="Radical SAM core" evidence="1">
    <location>
        <begin position="159"/>
        <end position="380"/>
    </location>
</feature>
<evidence type="ECO:0000313" key="3">
    <source>
        <dbReference type="Proteomes" id="UP000053695"/>
    </source>
</evidence>
<evidence type="ECO:0000259" key="1">
    <source>
        <dbReference type="PROSITE" id="PS51918"/>
    </source>
</evidence>
<gene>
    <name evidence="2" type="ORF">J422_02879</name>
</gene>
<dbReference type="SFLD" id="SFLDG01082">
    <property type="entry name" value="B12-binding_domain_containing"/>
    <property type="match status" value="1"/>
</dbReference>
<dbReference type="InterPro" id="IPR058240">
    <property type="entry name" value="rSAM_sf"/>
</dbReference>
<dbReference type="PANTHER" id="PTHR42731">
    <property type="entry name" value="SLL1084 PROTEIN"/>
    <property type="match status" value="1"/>
</dbReference>
<dbReference type="InterPro" id="IPR045784">
    <property type="entry name" value="Radical_SAM_N2"/>
</dbReference>
<dbReference type="OrthoDB" id="2305at2157"/>
<organism evidence="2 3">
    <name type="scientific">Methanocaldococcus villosus KIN24-T80</name>
    <dbReference type="NCBI Taxonomy" id="1069083"/>
    <lineage>
        <taxon>Archaea</taxon>
        <taxon>Methanobacteriati</taxon>
        <taxon>Methanobacteriota</taxon>
        <taxon>Methanomada group</taxon>
        <taxon>Methanococci</taxon>
        <taxon>Methanococcales</taxon>
        <taxon>Methanocaldococcaceae</taxon>
        <taxon>Methanocaldococcus</taxon>
    </lineage>
</organism>
<dbReference type="Pfam" id="PF19864">
    <property type="entry name" value="Radical_SAM_N2"/>
    <property type="match status" value="1"/>
</dbReference>
<dbReference type="InterPro" id="IPR023404">
    <property type="entry name" value="rSAM_horseshoe"/>
</dbReference>
<sequence>MKKRVAIIYPNKFKAGISCLAIHVLAKHLSKYNDLDVKVFFLENYKMIKNYDAIFITLQYEMDYFNAIRIINDLRKTNPKAVFAAGGPCVMENPFPLLNYFDVFIIGEIEKTDIMYNIIYHNFDLDGVFYKGKDKVRRVYPKKLDLEDYPIYQPTSEKGAYGKAFLLEIGRGCPRRCKFCLARVIYYPPRFRKLDDLIYLAEEGIKVNKVEKIALIAPSVGDYKYIVELCNFLNEKGVKISPSSLRADTITEELLKLLDIKTLTIAPEAGSEELRKFINKDISNEDIFNAVELAKKFGIEKVKLYYLIGLPGEKEEDIKAIASLTEKIKREIKRVEVSINPFVPKPHTEFEDFIFDIDSKKKIKLLEKMLKKIRVKVSYENFNSMLCQAVLAKGNESLGKYLDDYHKFLKVIKKDINCYLNPKEKPWKKILIR</sequence>
<dbReference type="Pfam" id="PF04055">
    <property type="entry name" value="Radical_SAM"/>
    <property type="match status" value="1"/>
</dbReference>
<dbReference type="AlphaFoldDB" id="N6UVL1"/>
<accession>N6UVL1</accession>
<dbReference type="SFLD" id="SFLDS00029">
    <property type="entry name" value="Radical_SAM"/>
    <property type="match status" value="1"/>
</dbReference>
<dbReference type="PATRIC" id="fig|1069083.5.peg.565"/>
<dbReference type="STRING" id="1069083.GCA_000371805_00125"/>
<dbReference type="CDD" id="cd01335">
    <property type="entry name" value="Radical_SAM"/>
    <property type="match status" value="1"/>
</dbReference>
<keyword evidence="3" id="KW-1185">Reference proteome</keyword>
<proteinExistence type="predicted"/>
<dbReference type="RefSeq" id="WP_004590648.1">
    <property type="nucleotide sequence ID" value="NZ_APMM01000017.1"/>
</dbReference>
<reference evidence="2 3" key="1">
    <citation type="journal article" date="2013" name="Genome Announc.">
        <title>Draft Genome Sequence of a Highly Flagellated, Fast-Swimming Archaeon, Methanocaldococcus villosus Strain KIN24-T80 (DSM 22612).</title>
        <authorList>
            <person name="Thennarasu S."/>
            <person name="Polireddy D."/>
            <person name="Antony A."/>
            <person name="Yada M.R."/>
            <person name="Algarawi S."/>
            <person name="Sivakumar N."/>
        </authorList>
    </citation>
    <scope>NUCLEOTIDE SEQUENCE [LARGE SCALE GENOMIC DNA]</scope>
    <source>
        <strain evidence="2 3">KIN24-T80</strain>
    </source>
</reference>
<dbReference type="InterPro" id="IPR007197">
    <property type="entry name" value="rSAM"/>
</dbReference>
<dbReference type="GO" id="GO:0003824">
    <property type="term" value="F:catalytic activity"/>
    <property type="evidence" value="ECO:0007669"/>
    <property type="project" value="InterPro"/>
</dbReference>
<comment type="caution">
    <text evidence="2">The sequence shown here is derived from an EMBL/GenBank/DDBJ whole genome shotgun (WGS) entry which is preliminary data.</text>
</comment>
<evidence type="ECO:0000313" key="2">
    <source>
        <dbReference type="EMBL" id="ENN96384.1"/>
    </source>
</evidence>
<dbReference type="GO" id="GO:0051536">
    <property type="term" value="F:iron-sulfur cluster binding"/>
    <property type="evidence" value="ECO:0007669"/>
    <property type="project" value="InterPro"/>
</dbReference>
<dbReference type="SMART" id="SM00729">
    <property type="entry name" value="Elp3"/>
    <property type="match status" value="1"/>
</dbReference>
<name>N6UVL1_9EURY</name>
<dbReference type="PROSITE" id="PS51918">
    <property type="entry name" value="RADICAL_SAM"/>
    <property type="match status" value="1"/>
</dbReference>
<dbReference type="Proteomes" id="UP000053695">
    <property type="component" value="Unassembled WGS sequence"/>
</dbReference>
<dbReference type="SUPFAM" id="SSF102114">
    <property type="entry name" value="Radical SAM enzymes"/>
    <property type="match status" value="1"/>
</dbReference>
<dbReference type="PANTHER" id="PTHR42731:SF1">
    <property type="entry name" value="RADICAL SAM DOMAIN PROTEIN"/>
    <property type="match status" value="1"/>
</dbReference>
<dbReference type="InterPro" id="IPR006638">
    <property type="entry name" value="Elp3/MiaA/NifB-like_rSAM"/>
</dbReference>
<dbReference type="Gene3D" id="3.80.30.20">
    <property type="entry name" value="tm_1862 like domain"/>
    <property type="match status" value="1"/>
</dbReference>
<dbReference type="EMBL" id="APMM01000017">
    <property type="protein sequence ID" value="ENN96384.1"/>
    <property type="molecule type" value="Genomic_DNA"/>
</dbReference>